<dbReference type="Proteomes" id="UP000516148">
    <property type="component" value="Chromosome"/>
</dbReference>
<name>A0A7H0LDJ6_9SPHN</name>
<dbReference type="RefSeq" id="WP_187760096.1">
    <property type="nucleotide sequence ID" value="NZ_CP061038.1"/>
</dbReference>
<dbReference type="SUPFAM" id="SSF54427">
    <property type="entry name" value="NTF2-like"/>
    <property type="match status" value="1"/>
</dbReference>
<dbReference type="AlphaFoldDB" id="A0A7H0LDJ6"/>
<keyword evidence="2" id="KW-1185">Reference proteome</keyword>
<evidence type="ECO:0000313" key="1">
    <source>
        <dbReference type="EMBL" id="QNQ07749.1"/>
    </source>
</evidence>
<dbReference type="EMBL" id="CP061038">
    <property type="protein sequence ID" value="QNQ07749.1"/>
    <property type="molecule type" value="Genomic_DNA"/>
</dbReference>
<accession>A0A7H0LDJ6</accession>
<gene>
    <name evidence="1" type="ORF">H3Z74_13085</name>
</gene>
<sequence>MPMTFALVLALAAQTTPVQPLPKGTGLPPPGTDEGAVMAPILAAFAGIAARDSAAIRAQLRPSGNATVIMEKPDGTRTVRNNELAAYAEASPGPERYEERMIDPAIEIDGAMAMVWGPYSFSIDGTVRHCGFQHFDLVREGESWKIQNVTWSVRTTGCTG</sequence>
<dbReference type="InterPro" id="IPR032710">
    <property type="entry name" value="NTF2-like_dom_sf"/>
</dbReference>
<dbReference type="Gene3D" id="3.10.450.50">
    <property type="match status" value="1"/>
</dbReference>
<reference evidence="1 2" key="1">
    <citation type="submission" date="2020-09" db="EMBL/GenBank/DDBJ databases">
        <title>Sphingomonas sp., a new species isolated from pork steak.</title>
        <authorList>
            <person name="Heidler von Heilborn D."/>
        </authorList>
    </citation>
    <scope>NUCLEOTIDE SEQUENCE [LARGE SCALE GENOMIC DNA]</scope>
    <source>
        <strain evidence="2">S8-3T</strain>
    </source>
</reference>
<dbReference type="KEGG" id="spap:H3Z74_13085"/>
<protein>
    <submittedName>
        <fullName evidence="1">DUF4440 domain-containing protein</fullName>
    </submittedName>
</protein>
<organism evidence="1 2">
    <name type="scientific">Sphingomonas alpina</name>
    <dbReference type="NCBI Taxonomy" id="653931"/>
    <lineage>
        <taxon>Bacteria</taxon>
        <taxon>Pseudomonadati</taxon>
        <taxon>Pseudomonadota</taxon>
        <taxon>Alphaproteobacteria</taxon>
        <taxon>Sphingomonadales</taxon>
        <taxon>Sphingomonadaceae</taxon>
        <taxon>Sphingomonas</taxon>
    </lineage>
</organism>
<proteinExistence type="predicted"/>
<evidence type="ECO:0000313" key="2">
    <source>
        <dbReference type="Proteomes" id="UP000516148"/>
    </source>
</evidence>